<dbReference type="AlphaFoldDB" id="A0A154PEA6"/>
<protein>
    <submittedName>
        <fullName evidence="2">Uncharacterized protein</fullName>
    </submittedName>
</protein>
<sequence>MAHGCVQDDGSLNTLDLDRRHGPEEPVVTLPTRDIINATVERDGRTKIHDGDGVTTTILSGAPHDFFVCQQSSAQQQQPEVKRKKKQRERKKEEQAGHGTRRNL</sequence>
<keyword evidence="3" id="KW-1185">Reference proteome</keyword>
<gene>
    <name evidence="2" type="ORF">WN55_00212</name>
</gene>
<proteinExistence type="predicted"/>
<dbReference type="Proteomes" id="UP000076502">
    <property type="component" value="Unassembled WGS sequence"/>
</dbReference>
<feature type="region of interest" description="Disordered" evidence="1">
    <location>
        <begin position="71"/>
        <end position="104"/>
    </location>
</feature>
<evidence type="ECO:0000313" key="2">
    <source>
        <dbReference type="EMBL" id="KZC09540.1"/>
    </source>
</evidence>
<feature type="region of interest" description="Disordered" evidence="1">
    <location>
        <begin position="1"/>
        <end position="26"/>
    </location>
</feature>
<dbReference type="EMBL" id="KQ434870">
    <property type="protein sequence ID" value="KZC09540.1"/>
    <property type="molecule type" value="Genomic_DNA"/>
</dbReference>
<reference evidence="2 3" key="1">
    <citation type="submission" date="2015-07" db="EMBL/GenBank/DDBJ databases">
        <title>The genome of Dufourea novaeangliae.</title>
        <authorList>
            <person name="Pan H."/>
            <person name="Kapheim K."/>
        </authorList>
    </citation>
    <scope>NUCLEOTIDE SEQUENCE [LARGE SCALE GENOMIC DNA]</scope>
    <source>
        <strain evidence="2">0120121106</strain>
        <tissue evidence="2">Whole body</tissue>
    </source>
</reference>
<organism evidence="2 3">
    <name type="scientific">Dufourea novaeangliae</name>
    <name type="common">Sweat bee</name>
    <dbReference type="NCBI Taxonomy" id="178035"/>
    <lineage>
        <taxon>Eukaryota</taxon>
        <taxon>Metazoa</taxon>
        <taxon>Ecdysozoa</taxon>
        <taxon>Arthropoda</taxon>
        <taxon>Hexapoda</taxon>
        <taxon>Insecta</taxon>
        <taxon>Pterygota</taxon>
        <taxon>Neoptera</taxon>
        <taxon>Endopterygota</taxon>
        <taxon>Hymenoptera</taxon>
        <taxon>Apocrita</taxon>
        <taxon>Aculeata</taxon>
        <taxon>Apoidea</taxon>
        <taxon>Anthophila</taxon>
        <taxon>Halictidae</taxon>
        <taxon>Rophitinae</taxon>
        <taxon>Dufourea</taxon>
    </lineage>
</organism>
<accession>A0A154PEA6</accession>
<name>A0A154PEA6_DUFNO</name>
<evidence type="ECO:0000256" key="1">
    <source>
        <dbReference type="SAM" id="MobiDB-lite"/>
    </source>
</evidence>
<evidence type="ECO:0000313" key="3">
    <source>
        <dbReference type="Proteomes" id="UP000076502"/>
    </source>
</evidence>